<protein>
    <submittedName>
        <fullName evidence="1">Uncharacterized protein</fullName>
    </submittedName>
</protein>
<dbReference type="AlphaFoldDB" id="A0A5B7FTV0"/>
<dbReference type="Proteomes" id="UP000324222">
    <property type="component" value="Unassembled WGS sequence"/>
</dbReference>
<evidence type="ECO:0000313" key="1">
    <source>
        <dbReference type="EMBL" id="MPC48735.1"/>
    </source>
</evidence>
<proteinExistence type="predicted"/>
<sequence length="215" mass="24434">MIWTMQRPGKAGAAGATGPEVEMVLVLIRTFFVLLRSYVVDSLCYGGRRLIEFVSCTEGSDRHVTLDLVVQDMYAKETTEFVVGKLERYTHQFLVSKVTDQSAQIGPGTQQRKQYLGMVLDSVRALVFPLPERACQCLSVAQNFLEDRAPMVFLWRSLLGHLAPLEKLVLGGQLPLYVSPLLDLRVWKEDVFAFPWEDLDLYTFSPFSLIRWVLV</sequence>
<accession>A0A5B7FTV0</accession>
<reference evidence="1 2" key="1">
    <citation type="submission" date="2019-05" db="EMBL/GenBank/DDBJ databases">
        <title>Another draft genome of Portunus trituberculatus and its Hox gene families provides insights of decapod evolution.</title>
        <authorList>
            <person name="Jeong J.-H."/>
            <person name="Song I."/>
            <person name="Kim S."/>
            <person name="Choi T."/>
            <person name="Kim D."/>
            <person name="Ryu S."/>
            <person name="Kim W."/>
        </authorList>
    </citation>
    <scope>NUCLEOTIDE SEQUENCE [LARGE SCALE GENOMIC DNA]</scope>
    <source>
        <tissue evidence="1">Muscle</tissue>
    </source>
</reference>
<name>A0A5B7FTV0_PORTR</name>
<dbReference type="EMBL" id="VSRR010008440">
    <property type="protein sequence ID" value="MPC48735.1"/>
    <property type="molecule type" value="Genomic_DNA"/>
</dbReference>
<evidence type="ECO:0000313" key="2">
    <source>
        <dbReference type="Proteomes" id="UP000324222"/>
    </source>
</evidence>
<comment type="caution">
    <text evidence="1">The sequence shown here is derived from an EMBL/GenBank/DDBJ whole genome shotgun (WGS) entry which is preliminary data.</text>
</comment>
<organism evidence="1 2">
    <name type="scientific">Portunus trituberculatus</name>
    <name type="common">Swimming crab</name>
    <name type="synonym">Neptunus trituberculatus</name>
    <dbReference type="NCBI Taxonomy" id="210409"/>
    <lineage>
        <taxon>Eukaryota</taxon>
        <taxon>Metazoa</taxon>
        <taxon>Ecdysozoa</taxon>
        <taxon>Arthropoda</taxon>
        <taxon>Crustacea</taxon>
        <taxon>Multicrustacea</taxon>
        <taxon>Malacostraca</taxon>
        <taxon>Eumalacostraca</taxon>
        <taxon>Eucarida</taxon>
        <taxon>Decapoda</taxon>
        <taxon>Pleocyemata</taxon>
        <taxon>Brachyura</taxon>
        <taxon>Eubrachyura</taxon>
        <taxon>Portunoidea</taxon>
        <taxon>Portunidae</taxon>
        <taxon>Portuninae</taxon>
        <taxon>Portunus</taxon>
    </lineage>
</organism>
<gene>
    <name evidence="1" type="ORF">E2C01_042518</name>
</gene>
<keyword evidence="2" id="KW-1185">Reference proteome</keyword>